<sequence>MTAPENIRADFVQMVSRPDEALELARVALLVAAESDLDVDIDGELRQLEGWADELKGRITPDLNNLQKLARLRSFVFDDLGFRGDRRDYYSPSNSLLHQVMKRRRGIPLTLSIVFMELGWRIGIPFEGVAFPGHFLVRLPGEPRDLLLDPYKRGMMVHEEDCRQMLLESTGGRLSYDPALTASVGKRDVVARLLHNLKGAYLRAGDDAQALAAVERLLVLAPDDREEIRDPESADRETIEGHVRTLRQLLSSLN</sequence>
<comment type="similarity">
    <text evidence="1">Belongs to the UPF0162 family.</text>
</comment>
<dbReference type="Pfam" id="PF13369">
    <property type="entry name" value="Transglut_core2"/>
    <property type="match status" value="1"/>
</dbReference>
<gene>
    <name evidence="4" type="ORF">E6K72_01225</name>
</gene>
<reference evidence="4 5" key="1">
    <citation type="journal article" date="2019" name="Nat. Microbiol.">
        <title>Mediterranean grassland soil C-N compound turnover is dependent on rainfall and depth, and is mediated by genomically divergent microorganisms.</title>
        <authorList>
            <person name="Diamond S."/>
            <person name="Andeer P.F."/>
            <person name="Li Z."/>
            <person name="Crits-Christoph A."/>
            <person name="Burstein D."/>
            <person name="Anantharaman K."/>
            <person name="Lane K.R."/>
            <person name="Thomas B.C."/>
            <person name="Pan C."/>
            <person name="Northen T.R."/>
            <person name="Banfield J.F."/>
        </authorList>
    </citation>
    <scope>NUCLEOTIDE SEQUENCE [LARGE SCALE GENOMIC DNA]</scope>
    <source>
        <strain evidence="4">WS_2</strain>
    </source>
</reference>
<evidence type="ECO:0000256" key="2">
    <source>
        <dbReference type="PROSITE-ProRule" id="PRU00339"/>
    </source>
</evidence>
<dbReference type="PANTHER" id="PTHR31350">
    <property type="entry name" value="SI:DKEY-261L7.2"/>
    <property type="match status" value="1"/>
</dbReference>
<dbReference type="InterPro" id="IPR019734">
    <property type="entry name" value="TPR_rpt"/>
</dbReference>
<dbReference type="PANTHER" id="PTHR31350:SF21">
    <property type="entry name" value="F-BOX ONLY PROTEIN 21"/>
    <property type="match status" value="1"/>
</dbReference>
<dbReference type="PROSITE" id="PS50005">
    <property type="entry name" value="TPR"/>
    <property type="match status" value="1"/>
</dbReference>
<name>A0A538T8E9_UNCEI</name>
<proteinExistence type="inferred from homology"/>
<dbReference type="InterPro" id="IPR032698">
    <property type="entry name" value="SirB1_N"/>
</dbReference>
<keyword evidence="2" id="KW-0802">TPR repeat</keyword>
<feature type="repeat" description="TPR" evidence="2">
    <location>
        <begin position="191"/>
        <end position="224"/>
    </location>
</feature>
<evidence type="ECO:0000313" key="5">
    <source>
        <dbReference type="Proteomes" id="UP000317716"/>
    </source>
</evidence>
<evidence type="ECO:0000313" key="4">
    <source>
        <dbReference type="EMBL" id="TMQ59895.1"/>
    </source>
</evidence>
<evidence type="ECO:0000256" key="1">
    <source>
        <dbReference type="ARBA" id="ARBA00007100"/>
    </source>
</evidence>
<accession>A0A538T8E9</accession>
<dbReference type="Proteomes" id="UP000317716">
    <property type="component" value="Unassembled WGS sequence"/>
</dbReference>
<dbReference type="EMBL" id="VBOS01000033">
    <property type="protein sequence ID" value="TMQ59895.1"/>
    <property type="molecule type" value="Genomic_DNA"/>
</dbReference>
<comment type="caution">
    <text evidence="4">The sequence shown here is derived from an EMBL/GenBank/DDBJ whole genome shotgun (WGS) entry which is preliminary data.</text>
</comment>
<protein>
    <recommendedName>
        <fullName evidence="3">Protein SirB1 N-terminal domain-containing protein</fullName>
    </recommendedName>
</protein>
<feature type="domain" description="Protein SirB1 N-terminal" evidence="3">
    <location>
        <begin position="46"/>
        <end position="194"/>
    </location>
</feature>
<evidence type="ECO:0000259" key="3">
    <source>
        <dbReference type="Pfam" id="PF13369"/>
    </source>
</evidence>
<organism evidence="4 5">
    <name type="scientific">Eiseniibacteriota bacterium</name>
    <dbReference type="NCBI Taxonomy" id="2212470"/>
    <lineage>
        <taxon>Bacteria</taxon>
        <taxon>Candidatus Eiseniibacteriota</taxon>
    </lineage>
</organism>
<dbReference type="AlphaFoldDB" id="A0A538T8E9"/>